<evidence type="ECO:0008006" key="3">
    <source>
        <dbReference type="Google" id="ProtNLM"/>
    </source>
</evidence>
<dbReference type="EMBL" id="JAJSOW010000104">
    <property type="protein sequence ID" value="KAI9168760.1"/>
    <property type="molecule type" value="Genomic_DNA"/>
</dbReference>
<dbReference type="AlphaFoldDB" id="A0AAD5IK33"/>
<gene>
    <name evidence="1" type="ORF">LWI28_001575</name>
</gene>
<evidence type="ECO:0000313" key="2">
    <source>
        <dbReference type="Proteomes" id="UP001064489"/>
    </source>
</evidence>
<evidence type="ECO:0000313" key="1">
    <source>
        <dbReference type="EMBL" id="KAI9168760.1"/>
    </source>
</evidence>
<sequence length="214" mass="23952">MGFIDGRNPSLPAIIATNDVTLSNPAHYIWTRQDQLLLNAILGSISPSRIPFIASAKIAHDAWTALANTYAKPSRGHIMHLNSVLSNVTRVTQTITKYMQHVKSIPDELAMLDVLENFEDLIVKILNGLGDEFKDISSAARARDFAISFEEFHEKLINFEAVLKQETARNQKLPITTNYATKPFTDSKHNTSTRFNTSARLQNKNPNCNKQAES</sequence>
<protein>
    <recommendedName>
        <fullName evidence="3">Gag protein</fullName>
    </recommendedName>
</protein>
<comment type="caution">
    <text evidence="1">The sequence shown here is derived from an EMBL/GenBank/DDBJ whole genome shotgun (WGS) entry which is preliminary data.</text>
</comment>
<organism evidence="1 2">
    <name type="scientific">Acer negundo</name>
    <name type="common">Box elder</name>
    <dbReference type="NCBI Taxonomy" id="4023"/>
    <lineage>
        <taxon>Eukaryota</taxon>
        <taxon>Viridiplantae</taxon>
        <taxon>Streptophyta</taxon>
        <taxon>Embryophyta</taxon>
        <taxon>Tracheophyta</taxon>
        <taxon>Spermatophyta</taxon>
        <taxon>Magnoliopsida</taxon>
        <taxon>eudicotyledons</taxon>
        <taxon>Gunneridae</taxon>
        <taxon>Pentapetalae</taxon>
        <taxon>rosids</taxon>
        <taxon>malvids</taxon>
        <taxon>Sapindales</taxon>
        <taxon>Sapindaceae</taxon>
        <taxon>Hippocastanoideae</taxon>
        <taxon>Acereae</taxon>
        <taxon>Acer</taxon>
    </lineage>
</organism>
<name>A0AAD5IK33_ACENE</name>
<dbReference type="Proteomes" id="UP001064489">
    <property type="component" value="Chromosome 7"/>
</dbReference>
<proteinExistence type="predicted"/>
<dbReference type="Pfam" id="PF14223">
    <property type="entry name" value="Retrotran_gag_2"/>
    <property type="match status" value="1"/>
</dbReference>
<keyword evidence="2" id="KW-1185">Reference proteome</keyword>
<reference evidence="1" key="1">
    <citation type="journal article" date="2022" name="Plant J.">
        <title>Strategies of tolerance reflected in two North American maple genomes.</title>
        <authorList>
            <person name="McEvoy S.L."/>
            <person name="Sezen U.U."/>
            <person name="Trouern-Trend A."/>
            <person name="McMahon S.M."/>
            <person name="Schaberg P.G."/>
            <person name="Yang J."/>
            <person name="Wegrzyn J.L."/>
            <person name="Swenson N.G."/>
        </authorList>
    </citation>
    <scope>NUCLEOTIDE SEQUENCE</scope>
    <source>
        <strain evidence="1">91603</strain>
    </source>
</reference>
<accession>A0AAD5IK33</accession>
<reference evidence="1" key="2">
    <citation type="submission" date="2023-02" db="EMBL/GenBank/DDBJ databases">
        <authorList>
            <person name="Swenson N.G."/>
            <person name="Wegrzyn J.L."/>
            <person name="Mcevoy S.L."/>
        </authorList>
    </citation>
    <scope>NUCLEOTIDE SEQUENCE</scope>
    <source>
        <strain evidence="1">91603</strain>
        <tissue evidence="1">Leaf</tissue>
    </source>
</reference>
<dbReference type="PANTHER" id="PTHR47481">
    <property type="match status" value="1"/>
</dbReference>
<dbReference type="PANTHER" id="PTHR47481:SF22">
    <property type="entry name" value="RETROTRANSPOSON GAG DOMAIN-CONTAINING PROTEIN"/>
    <property type="match status" value="1"/>
</dbReference>